<keyword evidence="2" id="KW-1185">Reference proteome</keyword>
<dbReference type="RefSeq" id="WP_007578939.1">
    <property type="nucleotide sequence ID" value="NZ_AGUD01000307.1"/>
</dbReference>
<dbReference type="PATRIC" id="fig|1097667.3.peg.4161"/>
<reference evidence="1 2" key="1">
    <citation type="journal article" date="2013" name="Biodegradation">
        <title>Quantitative proteomic analysis of ibuprofen-degrading Patulibacter sp. strain I11.</title>
        <authorList>
            <person name="Almeida B."/>
            <person name="Kjeldal H."/>
            <person name="Lolas I."/>
            <person name="Knudsen A.D."/>
            <person name="Carvalho G."/>
            <person name="Nielsen K.L."/>
            <person name="Barreto Crespo M.T."/>
            <person name="Stensballe A."/>
            <person name="Nielsen J.L."/>
        </authorList>
    </citation>
    <scope>NUCLEOTIDE SEQUENCE [LARGE SCALE GENOMIC DNA]</scope>
    <source>
        <strain evidence="1 2">I11</strain>
    </source>
</reference>
<comment type="caution">
    <text evidence="1">The sequence shown here is derived from an EMBL/GenBank/DDBJ whole genome shotgun (WGS) entry which is preliminary data.</text>
</comment>
<gene>
    <name evidence="1" type="ORF">PAI11_41960</name>
</gene>
<dbReference type="EMBL" id="AGUD01000307">
    <property type="protein sequence ID" value="EHN08979.1"/>
    <property type="molecule type" value="Genomic_DNA"/>
</dbReference>
<dbReference type="Proteomes" id="UP000005143">
    <property type="component" value="Unassembled WGS sequence"/>
</dbReference>
<evidence type="ECO:0000313" key="1">
    <source>
        <dbReference type="EMBL" id="EHN08979.1"/>
    </source>
</evidence>
<organism evidence="1 2">
    <name type="scientific">Patulibacter medicamentivorans</name>
    <dbReference type="NCBI Taxonomy" id="1097667"/>
    <lineage>
        <taxon>Bacteria</taxon>
        <taxon>Bacillati</taxon>
        <taxon>Actinomycetota</taxon>
        <taxon>Thermoleophilia</taxon>
        <taxon>Solirubrobacterales</taxon>
        <taxon>Patulibacteraceae</taxon>
        <taxon>Patulibacter</taxon>
    </lineage>
</organism>
<dbReference type="AlphaFoldDB" id="H0EBG7"/>
<accession>H0EBG7</accession>
<name>H0EBG7_9ACTN</name>
<dbReference type="OrthoDB" id="121143at2"/>
<proteinExistence type="predicted"/>
<protein>
    <recommendedName>
        <fullName evidence="3">ASCH domain-containing protein</fullName>
    </recommendedName>
</protein>
<evidence type="ECO:0000313" key="2">
    <source>
        <dbReference type="Proteomes" id="UP000005143"/>
    </source>
</evidence>
<evidence type="ECO:0008006" key="3">
    <source>
        <dbReference type="Google" id="ProtNLM"/>
    </source>
</evidence>
<sequence>MLLQRAILDAIVRGEVSVQFRRWTRPSVKVGTVLRTAVGELEVESLRTVALERITKADARRAGTTVEDLQGWLSRREGTVYRIGLRYLQPDRRVALREDDALDDAAVRELAARLDGIDARSKRGPWTREVLRLIEARPAELAAELAASLGREKLPFKADVRRLKELGLTESLEIGYRLSPRGRAFLEREPAVGGPPSPIA</sequence>